<keyword evidence="1" id="KW-0812">Transmembrane</keyword>
<protein>
    <submittedName>
        <fullName evidence="2">Oxidoreductase</fullName>
    </submittedName>
</protein>
<evidence type="ECO:0000313" key="3">
    <source>
        <dbReference type="Proteomes" id="UP001327560"/>
    </source>
</evidence>
<feature type="transmembrane region" description="Helical" evidence="1">
    <location>
        <begin position="75"/>
        <end position="93"/>
    </location>
</feature>
<keyword evidence="3" id="KW-1185">Reference proteome</keyword>
<sequence>MSLRSDRNFGGEHWEKETSVSAVAEGLADLLDDLSLELETTLNKVQKSSLLLTYEINAVGPILVIKNSKSNFNSAMNCLVSICGIPVFFGWFVTVMEEKLSALGSSGILADRPYISDSAARASLMDS</sequence>
<dbReference type="Proteomes" id="UP001327560">
    <property type="component" value="Chromosome 4"/>
</dbReference>
<evidence type="ECO:0000313" key="2">
    <source>
        <dbReference type="EMBL" id="WOL05430.1"/>
    </source>
</evidence>
<reference evidence="2 3" key="1">
    <citation type="submission" date="2023-10" db="EMBL/GenBank/DDBJ databases">
        <title>Chromosome-scale genome assembly provides insights into flower coloration mechanisms of Canna indica.</title>
        <authorList>
            <person name="Li C."/>
        </authorList>
    </citation>
    <scope>NUCLEOTIDE SEQUENCE [LARGE SCALE GENOMIC DNA]</scope>
    <source>
        <tissue evidence="2">Flower</tissue>
    </source>
</reference>
<organism evidence="2 3">
    <name type="scientific">Canna indica</name>
    <name type="common">Indian-shot</name>
    <dbReference type="NCBI Taxonomy" id="4628"/>
    <lineage>
        <taxon>Eukaryota</taxon>
        <taxon>Viridiplantae</taxon>
        <taxon>Streptophyta</taxon>
        <taxon>Embryophyta</taxon>
        <taxon>Tracheophyta</taxon>
        <taxon>Spermatophyta</taxon>
        <taxon>Magnoliopsida</taxon>
        <taxon>Liliopsida</taxon>
        <taxon>Zingiberales</taxon>
        <taxon>Cannaceae</taxon>
        <taxon>Canna</taxon>
    </lineage>
</organism>
<dbReference type="EMBL" id="CP136893">
    <property type="protein sequence ID" value="WOL05430.1"/>
    <property type="molecule type" value="Genomic_DNA"/>
</dbReference>
<name>A0AAQ3QEG8_9LILI</name>
<accession>A0AAQ3QEG8</accession>
<proteinExistence type="predicted"/>
<keyword evidence="1" id="KW-1133">Transmembrane helix</keyword>
<evidence type="ECO:0000256" key="1">
    <source>
        <dbReference type="SAM" id="Phobius"/>
    </source>
</evidence>
<dbReference type="AlphaFoldDB" id="A0AAQ3QEG8"/>
<keyword evidence="1" id="KW-0472">Membrane</keyword>
<gene>
    <name evidence="2" type="ORF">Cni_G14159</name>
</gene>